<dbReference type="GO" id="GO:0006508">
    <property type="term" value="P:proteolysis"/>
    <property type="evidence" value="ECO:0007669"/>
    <property type="project" value="UniProtKB-KW"/>
</dbReference>
<evidence type="ECO:0000256" key="5">
    <source>
        <dbReference type="PROSITE-ProRule" id="PRU01240"/>
    </source>
</evidence>
<evidence type="ECO:0000256" key="2">
    <source>
        <dbReference type="ARBA" id="ARBA00022670"/>
    </source>
</evidence>
<dbReference type="InterPro" id="IPR026444">
    <property type="entry name" value="Secre_tail"/>
</dbReference>
<keyword evidence="3 5" id="KW-0378">Hydrolase</keyword>
<protein>
    <submittedName>
        <fullName evidence="8">Serine protease</fullName>
    </submittedName>
</protein>
<dbReference type="Pfam" id="PF18962">
    <property type="entry name" value="Por_Secre_tail"/>
    <property type="match status" value="1"/>
</dbReference>
<sequence length="547" mass="60561">MENINKIIMLACFCLLGGLVQAQDRYAIRYKYKPNTAYSLDQPEAFLTADAIQRRSHEGIPIDSLDLPVSPCNIDQIKPLVKEIIYQSKWMNASVVTATEEQVKLIDKLAIVDTVELVARGFYEEGKRSGGNLLQSNVSIRILSRTSAEEDYAYQNGLIGISEMHQEGLTGEGVKIAVLDGGFMNADKISGLQHLFDNEQIIATKDFVKPWSNDVFRTENHGTAALSLIASNDPENLVSGAYDASYILCITEDVASEYRIEEYNWSRAAEYADSLGTDIISSSLGYRFYDDPRMDYDIEDLDGKTAIISQAANIASSKGIIVITSAGNAGNKTASTISVPADAEGILAIGSVDKNLEASSFSSIGPSADGRIKPDLTTLGRGVWLWHNENGTSTSNGTSYSAPQIAGLVAGIRQGRPEWKKEELLGYLLASGSQAEDPDNYYGYGIPNFHLAYFGQVLDVEKSPEIYQTKIYPNPTDGREFFIQFGAQNNCHYLLYDTQGQIVTKDRLSRQSQKEPYEMEFKRKLSGLYIIELQEGNVRERHKVFIQ</sequence>
<feature type="active site" description="Charge relay system" evidence="5">
    <location>
        <position position="399"/>
    </location>
</feature>
<dbReference type="InterPro" id="IPR015500">
    <property type="entry name" value="Peptidase_S8_subtilisin-rel"/>
</dbReference>
<evidence type="ECO:0000256" key="4">
    <source>
        <dbReference type="ARBA" id="ARBA00022825"/>
    </source>
</evidence>
<dbReference type="NCBIfam" id="TIGR04183">
    <property type="entry name" value="Por_Secre_tail"/>
    <property type="match status" value="1"/>
</dbReference>
<proteinExistence type="inferred from homology"/>
<evidence type="ECO:0000313" key="9">
    <source>
        <dbReference type="Proteomes" id="UP000619457"/>
    </source>
</evidence>
<dbReference type="Proteomes" id="UP000619457">
    <property type="component" value="Unassembled WGS sequence"/>
</dbReference>
<dbReference type="GO" id="GO:0004252">
    <property type="term" value="F:serine-type endopeptidase activity"/>
    <property type="evidence" value="ECO:0007669"/>
    <property type="project" value="UniProtKB-UniRule"/>
</dbReference>
<dbReference type="PROSITE" id="PS51892">
    <property type="entry name" value="SUBTILASE"/>
    <property type="match status" value="1"/>
</dbReference>
<reference evidence="8" key="2">
    <citation type="submission" date="2020-09" db="EMBL/GenBank/DDBJ databases">
        <authorList>
            <person name="Sun Q."/>
            <person name="Kim S."/>
        </authorList>
    </citation>
    <scope>NUCLEOTIDE SEQUENCE</scope>
    <source>
        <strain evidence="8">KCTC 12368</strain>
    </source>
</reference>
<evidence type="ECO:0000256" key="1">
    <source>
        <dbReference type="ARBA" id="ARBA00011073"/>
    </source>
</evidence>
<dbReference type="PANTHER" id="PTHR43806">
    <property type="entry name" value="PEPTIDASE S8"/>
    <property type="match status" value="1"/>
</dbReference>
<dbReference type="PIRSF" id="PIRSF037903">
    <property type="entry name" value="Subtilisin_rel_GFO_2223"/>
    <property type="match status" value="1"/>
</dbReference>
<dbReference type="PROSITE" id="PS00138">
    <property type="entry name" value="SUBTILASE_SER"/>
    <property type="match status" value="1"/>
</dbReference>
<evidence type="ECO:0000256" key="3">
    <source>
        <dbReference type="ARBA" id="ARBA00022801"/>
    </source>
</evidence>
<keyword evidence="2 5" id="KW-0645">Protease</keyword>
<dbReference type="PANTHER" id="PTHR43806:SF67">
    <property type="entry name" value="EGF-LIKE DOMAIN-CONTAINING PROTEIN"/>
    <property type="match status" value="1"/>
</dbReference>
<gene>
    <name evidence="8" type="ORF">GCM10007049_07340</name>
</gene>
<dbReference type="Pfam" id="PF00082">
    <property type="entry name" value="Peptidase_S8"/>
    <property type="match status" value="1"/>
</dbReference>
<dbReference type="InterPro" id="IPR023828">
    <property type="entry name" value="Peptidase_S8_Ser-AS"/>
</dbReference>
<evidence type="ECO:0000313" key="8">
    <source>
        <dbReference type="EMBL" id="GGZ17384.1"/>
    </source>
</evidence>
<comment type="caution">
    <text evidence="8">The sequence shown here is derived from an EMBL/GenBank/DDBJ whole genome shotgun (WGS) entry which is preliminary data.</text>
</comment>
<feature type="domain" description="Secretion system C-terminal sorting" evidence="7">
    <location>
        <begin position="471"/>
        <end position="546"/>
    </location>
</feature>
<evidence type="ECO:0000259" key="7">
    <source>
        <dbReference type="Pfam" id="PF18962"/>
    </source>
</evidence>
<dbReference type="AlphaFoldDB" id="A0A918PNN7"/>
<dbReference type="InterPro" id="IPR000209">
    <property type="entry name" value="Peptidase_S8/S53_dom"/>
</dbReference>
<reference evidence="8" key="1">
    <citation type="journal article" date="2014" name="Int. J. Syst. Evol. Microbiol.">
        <title>Complete genome sequence of Corynebacterium casei LMG S-19264T (=DSM 44701T), isolated from a smear-ripened cheese.</title>
        <authorList>
            <consortium name="US DOE Joint Genome Institute (JGI-PGF)"/>
            <person name="Walter F."/>
            <person name="Albersmeier A."/>
            <person name="Kalinowski J."/>
            <person name="Ruckert C."/>
        </authorList>
    </citation>
    <scope>NUCLEOTIDE SEQUENCE</scope>
    <source>
        <strain evidence="8">KCTC 12368</strain>
    </source>
</reference>
<dbReference type="InterPro" id="IPR036852">
    <property type="entry name" value="Peptidase_S8/S53_dom_sf"/>
</dbReference>
<name>A0A918PNN7_9BACT</name>
<dbReference type="RefSeq" id="WP_018473993.1">
    <property type="nucleotide sequence ID" value="NZ_BMWX01000001.1"/>
</dbReference>
<accession>A0A918PNN7</accession>
<evidence type="ECO:0000259" key="6">
    <source>
        <dbReference type="Pfam" id="PF00082"/>
    </source>
</evidence>
<dbReference type="CDD" id="cd07493">
    <property type="entry name" value="Peptidases_S8_9"/>
    <property type="match status" value="1"/>
</dbReference>
<comment type="similarity">
    <text evidence="1 5">Belongs to the peptidase S8 family.</text>
</comment>
<feature type="active site" description="Charge relay system" evidence="5">
    <location>
        <position position="180"/>
    </location>
</feature>
<dbReference type="InterPro" id="IPR050131">
    <property type="entry name" value="Peptidase_S8_subtilisin-like"/>
</dbReference>
<dbReference type="PRINTS" id="PR00723">
    <property type="entry name" value="SUBTILISIN"/>
</dbReference>
<dbReference type="SUPFAM" id="SSF52743">
    <property type="entry name" value="Subtilisin-like"/>
    <property type="match status" value="1"/>
</dbReference>
<dbReference type="Gene3D" id="3.40.50.200">
    <property type="entry name" value="Peptidase S8/S53 domain"/>
    <property type="match status" value="1"/>
</dbReference>
<organism evidence="8 9">
    <name type="scientific">Echinicola pacifica</name>
    <dbReference type="NCBI Taxonomy" id="346377"/>
    <lineage>
        <taxon>Bacteria</taxon>
        <taxon>Pseudomonadati</taxon>
        <taxon>Bacteroidota</taxon>
        <taxon>Cytophagia</taxon>
        <taxon>Cytophagales</taxon>
        <taxon>Cyclobacteriaceae</taxon>
        <taxon>Echinicola</taxon>
    </lineage>
</organism>
<feature type="active site" description="Charge relay system" evidence="5">
    <location>
        <position position="221"/>
    </location>
</feature>
<dbReference type="EMBL" id="BMWX01000001">
    <property type="protein sequence ID" value="GGZ17384.1"/>
    <property type="molecule type" value="Genomic_DNA"/>
</dbReference>
<dbReference type="InterPro" id="IPR017317">
    <property type="entry name" value="Pept_S8_subtilisin_bacteroid-2"/>
</dbReference>
<keyword evidence="9" id="KW-1185">Reference proteome</keyword>
<feature type="domain" description="Peptidase S8/S53" evidence="6">
    <location>
        <begin position="171"/>
        <end position="445"/>
    </location>
</feature>
<keyword evidence="4 5" id="KW-0720">Serine protease</keyword>